<proteinExistence type="predicted"/>
<dbReference type="SUPFAM" id="SSF54637">
    <property type="entry name" value="Thioesterase/thiol ester dehydrase-isomerase"/>
    <property type="match status" value="1"/>
</dbReference>
<dbReference type="PANTHER" id="PTHR47260:SF3">
    <property type="entry name" value="THIOESTERASE FAMILY PROTEIN (AFU_ORTHOLOGUE AFUA_7G03960)"/>
    <property type="match status" value="1"/>
</dbReference>
<organism evidence="2 3">
    <name type="scientific">Setomelanomma holmii</name>
    <dbReference type="NCBI Taxonomy" id="210430"/>
    <lineage>
        <taxon>Eukaryota</taxon>
        <taxon>Fungi</taxon>
        <taxon>Dikarya</taxon>
        <taxon>Ascomycota</taxon>
        <taxon>Pezizomycotina</taxon>
        <taxon>Dothideomycetes</taxon>
        <taxon>Pleosporomycetidae</taxon>
        <taxon>Pleosporales</taxon>
        <taxon>Pleosporineae</taxon>
        <taxon>Phaeosphaeriaceae</taxon>
        <taxon>Setomelanomma</taxon>
    </lineage>
</organism>
<dbReference type="OrthoDB" id="506431at2759"/>
<dbReference type="Pfam" id="PF03061">
    <property type="entry name" value="4HBT"/>
    <property type="match status" value="1"/>
</dbReference>
<dbReference type="Proteomes" id="UP000799777">
    <property type="component" value="Unassembled WGS sequence"/>
</dbReference>
<comment type="caution">
    <text evidence="2">The sequence shown here is derived from an EMBL/GenBank/DDBJ whole genome shotgun (WGS) entry which is preliminary data.</text>
</comment>
<protein>
    <recommendedName>
        <fullName evidence="1">Thioesterase domain-containing protein</fullName>
    </recommendedName>
</protein>
<dbReference type="InterPro" id="IPR052061">
    <property type="entry name" value="PTE-AB_protein"/>
</dbReference>
<reference evidence="2" key="1">
    <citation type="journal article" date="2020" name="Stud. Mycol.">
        <title>101 Dothideomycetes genomes: a test case for predicting lifestyles and emergence of pathogens.</title>
        <authorList>
            <person name="Haridas S."/>
            <person name="Albert R."/>
            <person name="Binder M."/>
            <person name="Bloem J."/>
            <person name="Labutti K."/>
            <person name="Salamov A."/>
            <person name="Andreopoulos B."/>
            <person name="Baker S."/>
            <person name="Barry K."/>
            <person name="Bills G."/>
            <person name="Bluhm B."/>
            <person name="Cannon C."/>
            <person name="Castanera R."/>
            <person name="Culley D."/>
            <person name="Daum C."/>
            <person name="Ezra D."/>
            <person name="Gonzalez J."/>
            <person name="Henrissat B."/>
            <person name="Kuo A."/>
            <person name="Liang C."/>
            <person name="Lipzen A."/>
            <person name="Lutzoni F."/>
            <person name="Magnuson J."/>
            <person name="Mondo S."/>
            <person name="Nolan M."/>
            <person name="Ohm R."/>
            <person name="Pangilinan J."/>
            <person name="Park H.-J."/>
            <person name="Ramirez L."/>
            <person name="Alfaro M."/>
            <person name="Sun H."/>
            <person name="Tritt A."/>
            <person name="Yoshinaga Y."/>
            <person name="Zwiers L.-H."/>
            <person name="Turgeon B."/>
            <person name="Goodwin S."/>
            <person name="Spatafora J."/>
            <person name="Crous P."/>
            <person name="Grigoriev I."/>
        </authorList>
    </citation>
    <scope>NUCLEOTIDE SEQUENCE</scope>
    <source>
        <strain evidence="2">CBS 110217</strain>
    </source>
</reference>
<dbReference type="PANTHER" id="PTHR47260">
    <property type="entry name" value="UPF0644 PROTEIN PB2B4.06"/>
    <property type="match status" value="1"/>
</dbReference>
<name>A0A9P4HLR0_9PLEO</name>
<dbReference type="AlphaFoldDB" id="A0A9P4HLR0"/>
<dbReference type="CDD" id="cd03440">
    <property type="entry name" value="hot_dog"/>
    <property type="match status" value="1"/>
</dbReference>
<evidence type="ECO:0000313" key="3">
    <source>
        <dbReference type="Proteomes" id="UP000799777"/>
    </source>
</evidence>
<evidence type="ECO:0000259" key="1">
    <source>
        <dbReference type="Pfam" id="PF03061"/>
    </source>
</evidence>
<dbReference type="InterPro" id="IPR006683">
    <property type="entry name" value="Thioestr_dom"/>
</dbReference>
<gene>
    <name evidence="2" type="ORF">EK21DRAFT_84023</name>
</gene>
<dbReference type="EMBL" id="ML978155">
    <property type="protein sequence ID" value="KAF2036327.1"/>
    <property type="molecule type" value="Genomic_DNA"/>
</dbReference>
<evidence type="ECO:0000313" key="2">
    <source>
        <dbReference type="EMBL" id="KAF2036327.1"/>
    </source>
</evidence>
<dbReference type="Gene3D" id="3.10.129.10">
    <property type="entry name" value="Hotdog Thioesterase"/>
    <property type="match status" value="1"/>
</dbReference>
<accession>A0A9P4HLR0</accession>
<keyword evidence="3" id="KW-1185">Reference proteome</keyword>
<sequence length="207" mass="22685">MVPTPEHLAAFAPLEWAIPYLTSPDWIVNERDRGVDPIADVFNRETIRTNNGVQHWLELHPEPASGESVQRTVSLVKFGNGLSGFPGTVHGGALLTIMDEALAYVMVANQIGAKKTDFTGSGNSKWKELHGQGRPPSEVLEGWFVTAKMDVKFLKPVHCPGVVGIETELLEIQERKLKIKAVMKDGKRTPLLQADATWVKIGAAAKL</sequence>
<feature type="domain" description="Thioesterase" evidence="1">
    <location>
        <begin position="87"/>
        <end position="188"/>
    </location>
</feature>
<dbReference type="InterPro" id="IPR029069">
    <property type="entry name" value="HotDog_dom_sf"/>
</dbReference>